<dbReference type="EMBL" id="LR797252">
    <property type="protein sequence ID" value="CAB4196585.1"/>
    <property type="molecule type" value="Genomic_DNA"/>
</dbReference>
<protein>
    <submittedName>
        <fullName evidence="1">Uncharacterized protein</fullName>
    </submittedName>
</protein>
<organism evidence="1">
    <name type="scientific">uncultured Caudovirales phage</name>
    <dbReference type="NCBI Taxonomy" id="2100421"/>
    <lineage>
        <taxon>Viruses</taxon>
        <taxon>Duplodnaviria</taxon>
        <taxon>Heunggongvirae</taxon>
        <taxon>Uroviricota</taxon>
        <taxon>Caudoviricetes</taxon>
        <taxon>Peduoviridae</taxon>
        <taxon>Maltschvirus</taxon>
        <taxon>Maltschvirus maltsch</taxon>
    </lineage>
</organism>
<accession>A0A6J5RWF6</accession>
<proteinExistence type="predicted"/>
<sequence length="221" mass="25950">MQFNTISDFYNYRSNCLCGRKLYTTFSYSAATFSDVFAAPSSSYQINENNITFPLEISFGRNQQNGNTKFELHCDVQNNKTYINTKCFTRTVISPIDFIIKHFTKEIQNELNLSFYRKCESNICEYNYELTTKQLNFDLIARNYNPIEVNTESFNLQEGDKSYRIVTNFNEDITNIQYHTPQLQFILPAQEVIKISANKFSKYPLNKDFLMDKIKTLILFS</sequence>
<gene>
    <name evidence="1" type="ORF">UFOVP1290_105</name>
</gene>
<name>A0A6J5RWF6_9CAUD</name>
<evidence type="ECO:0000313" key="1">
    <source>
        <dbReference type="EMBL" id="CAB4196585.1"/>
    </source>
</evidence>
<reference evidence="1" key="1">
    <citation type="submission" date="2020-05" db="EMBL/GenBank/DDBJ databases">
        <authorList>
            <person name="Chiriac C."/>
            <person name="Salcher M."/>
            <person name="Ghai R."/>
            <person name="Kavagutti S V."/>
        </authorList>
    </citation>
    <scope>NUCLEOTIDE SEQUENCE</scope>
</reference>